<keyword evidence="3" id="KW-1185">Reference proteome</keyword>
<feature type="region of interest" description="Disordered" evidence="1">
    <location>
        <begin position="65"/>
        <end position="93"/>
    </location>
</feature>
<gene>
    <name evidence="2" type="ORF">SNEC2469_LOCUS4208</name>
</gene>
<comment type="caution">
    <text evidence="2">The sequence shown here is derived from an EMBL/GenBank/DDBJ whole genome shotgun (WGS) entry which is preliminary data.</text>
</comment>
<dbReference type="EMBL" id="CAJNJA010008682">
    <property type="protein sequence ID" value="CAE7239278.1"/>
    <property type="molecule type" value="Genomic_DNA"/>
</dbReference>
<name>A0A812L5J4_9DINO</name>
<dbReference type="Proteomes" id="UP000601435">
    <property type="component" value="Unassembled WGS sequence"/>
</dbReference>
<dbReference type="AlphaFoldDB" id="A0A812L5J4"/>
<dbReference type="OrthoDB" id="428938at2759"/>
<evidence type="ECO:0000313" key="2">
    <source>
        <dbReference type="EMBL" id="CAE7239278.1"/>
    </source>
</evidence>
<accession>A0A812L5J4</accession>
<sequence>MGTKEAAELLNSLSPEELVEVADQLSPGVLQTLTGRCQQRILAIQAGKGYGKPNGKVTLGGKGKKPNGFSNGANGGVKAGGKVGGKTREKGSVPIPEALEHPEELPATAATGEQVAFQVNAGTPWQFVGEESTCFRWELQDRNSVTEQDKTEVREILQAYAEEHGIPLRGPEGIKLALRRGRHWVSYAGGISSVEGR</sequence>
<reference evidence="2" key="1">
    <citation type="submission" date="2021-02" db="EMBL/GenBank/DDBJ databases">
        <authorList>
            <person name="Dougan E. K."/>
            <person name="Rhodes N."/>
            <person name="Thang M."/>
            <person name="Chan C."/>
        </authorList>
    </citation>
    <scope>NUCLEOTIDE SEQUENCE</scope>
</reference>
<protein>
    <submittedName>
        <fullName evidence="2">Uncharacterized protein</fullName>
    </submittedName>
</protein>
<evidence type="ECO:0000256" key="1">
    <source>
        <dbReference type="SAM" id="MobiDB-lite"/>
    </source>
</evidence>
<organism evidence="2 3">
    <name type="scientific">Symbiodinium necroappetens</name>
    <dbReference type="NCBI Taxonomy" id="1628268"/>
    <lineage>
        <taxon>Eukaryota</taxon>
        <taxon>Sar</taxon>
        <taxon>Alveolata</taxon>
        <taxon>Dinophyceae</taxon>
        <taxon>Suessiales</taxon>
        <taxon>Symbiodiniaceae</taxon>
        <taxon>Symbiodinium</taxon>
    </lineage>
</organism>
<feature type="compositionally biased region" description="Gly residues" evidence="1">
    <location>
        <begin position="73"/>
        <end position="84"/>
    </location>
</feature>
<evidence type="ECO:0000313" key="3">
    <source>
        <dbReference type="Proteomes" id="UP000601435"/>
    </source>
</evidence>
<proteinExistence type="predicted"/>